<dbReference type="EMBL" id="JYDT01000138">
    <property type="protein sequence ID" value="KRY83544.1"/>
    <property type="molecule type" value="Genomic_DNA"/>
</dbReference>
<comment type="caution">
    <text evidence="2">The sequence shown here is derived from an EMBL/GenBank/DDBJ whole genome shotgun (WGS) entry which is preliminary data.</text>
</comment>
<dbReference type="EMBL" id="JYDR01000044">
    <property type="protein sequence ID" value="KRY72450.1"/>
    <property type="molecule type" value="Genomic_DNA"/>
</dbReference>
<reference evidence="5 6" key="1">
    <citation type="submission" date="2015-01" db="EMBL/GenBank/DDBJ databases">
        <title>Evolution of Trichinella species and genotypes.</title>
        <authorList>
            <person name="Korhonen P.K."/>
            <person name="Edoardo P."/>
            <person name="Giuseppe L.R."/>
            <person name="Gasser R.B."/>
        </authorList>
    </citation>
    <scope>NUCLEOTIDE SEQUENCE [LARGE SCALE GENOMIC DNA]</scope>
    <source>
        <strain evidence="2">ISS13</strain>
        <strain evidence="1">ISS141</strain>
        <strain evidence="4">ISS176</strain>
        <strain evidence="3">ISS470</strain>
    </source>
</reference>
<proteinExistence type="predicted"/>
<sequence>MMLLKGSSVILQLPSVGRCLSVIKEPDGRSPGEYAIILFCFLSLIPTSETSFGKLSTKFLQR</sequence>
<dbReference type="Proteomes" id="UP000054632">
    <property type="component" value="Unassembled WGS sequence"/>
</dbReference>
<dbReference type="EMBL" id="JYDU01000040">
    <property type="protein sequence ID" value="KRX96748.1"/>
    <property type="molecule type" value="Genomic_DNA"/>
</dbReference>
<accession>A0A0V1EG68</accession>
<dbReference type="Proteomes" id="UP000054815">
    <property type="component" value="Unassembled WGS sequence"/>
</dbReference>
<keyword evidence="7" id="KW-1185">Reference proteome</keyword>
<evidence type="ECO:0000313" key="7">
    <source>
        <dbReference type="Proteomes" id="UP000054995"/>
    </source>
</evidence>
<protein>
    <submittedName>
        <fullName evidence="2">Uncharacterized protein</fullName>
    </submittedName>
</protein>
<evidence type="ECO:0000313" key="6">
    <source>
        <dbReference type="Proteomes" id="UP000054815"/>
    </source>
</evidence>
<dbReference type="AlphaFoldDB" id="A0A0V1EG68"/>
<evidence type="ECO:0000313" key="2">
    <source>
        <dbReference type="EMBL" id="KRY72450.1"/>
    </source>
</evidence>
<evidence type="ECO:0000313" key="1">
    <source>
        <dbReference type="EMBL" id="KRX96748.1"/>
    </source>
</evidence>
<dbReference type="Proteomes" id="UP000054995">
    <property type="component" value="Unassembled WGS sequence"/>
</dbReference>
<evidence type="ECO:0000313" key="3">
    <source>
        <dbReference type="EMBL" id="KRY83544.1"/>
    </source>
</evidence>
<gene>
    <name evidence="2" type="ORF">T4A_2526</name>
    <name evidence="4" type="ORF">T4C_2424</name>
    <name evidence="3" type="ORF">T4D_9939</name>
    <name evidence="1" type="ORF">T4E_5537</name>
</gene>
<organism evidence="2 5">
    <name type="scientific">Trichinella pseudospiralis</name>
    <name type="common">Parasitic roundworm</name>
    <dbReference type="NCBI Taxonomy" id="6337"/>
    <lineage>
        <taxon>Eukaryota</taxon>
        <taxon>Metazoa</taxon>
        <taxon>Ecdysozoa</taxon>
        <taxon>Nematoda</taxon>
        <taxon>Enoplea</taxon>
        <taxon>Dorylaimia</taxon>
        <taxon>Trichinellida</taxon>
        <taxon>Trichinellidae</taxon>
        <taxon>Trichinella</taxon>
    </lineage>
</organism>
<evidence type="ECO:0000313" key="4">
    <source>
        <dbReference type="EMBL" id="KRZ31057.1"/>
    </source>
</evidence>
<dbReference type="Proteomes" id="UP000054826">
    <property type="component" value="Unassembled WGS sequence"/>
</dbReference>
<evidence type="ECO:0000313" key="5">
    <source>
        <dbReference type="Proteomes" id="UP000054632"/>
    </source>
</evidence>
<dbReference type="OrthoDB" id="10522851at2759"/>
<dbReference type="EMBL" id="JYDV01000123">
    <property type="protein sequence ID" value="KRZ31057.1"/>
    <property type="molecule type" value="Genomic_DNA"/>
</dbReference>
<name>A0A0V1EG68_TRIPS</name>